<dbReference type="AlphaFoldDB" id="A0A838ZRV9"/>
<dbReference type="GO" id="GO:0005886">
    <property type="term" value="C:plasma membrane"/>
    <property type="evidence" value="ECO:0007669"/>
    <property type="project" value="UniProtKB-SubCell"/>
</dbReference>
<accession>A0A838ZRV9</accession>
<protein>
    <submittedName>
        <fullName evidence="8">DUF3817 domain-containing protein</fullName>
    </submittedName>
</protein>
<keyword evidence="9" id="KW-1185">Reference proteome</keyword>
<comment type="subcellular location">
    <subcellularLocation>
        <location evidence="1">Cell membrane</location>
        <topology evidence="1">Multi-pass membrane protein</topology>
    </subcellularLocation>
</comment>
<dbReference type="EMBL" id="JACDZE010000001">
    <property type="protein sequence ID" value="MBA5629622.1"/>
    <property type="molecule type" value="Genomic_DNA"/>
</dbReference>
<evidence type="ECO:0000256" key="2">
    <source>
        <dbReference type="ARBA" id="ARBA00022475"/>
    </source>
</evidence>
<feature type="transmembrane region" description="Helical" evidence="6">
    <location>
        <begin position="74"/>
        <end position="91"/>
    </location>
</feature>
<evidence type="ECO:0000313" key="9">
    <source>
        <dbReference type="Proteomes" id="UP000552241"/>
    </source>
</evidence>
<name>A0A838ZRV9_9FLAO</name>
<feature type="domain" description="DUF3817" evidence="7">
    <location>
        <begin position="8"/>
        <end position="95"/>
    </location>
</feature>
<dbReference type="Proteomes" id="UP000552241">
    <property type="component" value="Unassembled WGS sequence"/>
</dbReference>
<comment type="caution">
    <text evidence="8">The sequence shown here is derived from an EMBL/GenBank/DDBJ whole genome shotgun (WGS) entry which is preliminary data.</text>
</comment>
<evidence type="ECO:0000259" key="7">
    <source>
        <dbReference type="Pfam" id="PF12823"/>
    </source>
</evidence>
<proteinExistence type="predicted"/>
<keyword evidence="5 6" id="KW-0472">Membrane</keyword>
<organism evidence="8 9">
    <name type="scientific">Moheibacter lacus</name>
    <dbReference type="NCBI Taxonomy" id="2745851"/>
    <lineage>
        <taxon>Bacteria</taxon>
        <taxon>Pseudomonadati</taxon>
        <taxon>Bacteroidota</taxon>
        <taxon>Flavobacteriia</taxon>
        <taxon>Flavobacteriales</taxon>
        <taxon>Weeksellaceae</taxon>
        <taxon>Moheibacter</taxon>
    </lineage>
</organism>
<dbReference type="PANTHER" id="PTHR40077">
    <property type="entry name" value="MEMBRANE PROTEIN-RELATED"/>
    <property type="match status" value="1"/>
</dbReference>
<evidence type="ECO:0000256" key="5">
    <source>
        <dbReference type="ARBA" id="ARBA00023136"/>
    </source>
</evidence>
<dbReference type="RefSeq" id="WP_182043169.1">
    <property type="nucleotide sequence ID" value="NZ_JACDZE010000001.1"/>
</dbReference>
<gene>
    <name evidence="8" type="ORF">HU137_07550</name>
</gene>
<evidence type="ECO:0000256" key="3">
    <source>
        <dbReference type="ARBA" id="ARBA00022692"/>
    </source>
</evidence>
<evidence type="ECO:0000256" key="6">
    <source>
        <dbReference type="SAM" id="Phobius"/>
    </source>
</evidence>
<dbReference type="InterPro" id="IPR023845">
    <property type="entry name" value="DUF3817_TM"/>
</dbReference>
<keyword evidence="4 6" id="KW-1133">Transmembrane helix</keyword>
<sequence length="103" mass="12263">MNEQSLKKYFKFFCILEFISCILLFCIAMPVKYGVDPETPLMFPIGLFHGVAFMGYVLFAFLVKKYYKWDWEEMAFVLMFAFVPFMTILVHKKVNKFDRENAV</sequence>
<feature type="transmembrane region" description="Helical" evidence="6">
    <location>
        <begin position="41"/>
        <end position="62"/>
    </location>
</feature>
<dbReference type="Pfam" id="PF12823">
    <property type="entry name" value="DUF3817"/>
    <property type="match status" value="1"/>
</dbReference>
<dbReference type="NCBIfam" id="TIGR03954">
    <property type="entry name" value="integ_memb_HG"/>
    <property type="match status" value="1"/>
</dbReference>
<keyword evidence="2" id="KW-1003">Cell membrane</keyword>
<dbReference type="PANTHER" id="PTHR40077:SF1">
    <property type="entry name" value="MEMBRANE PROTEIN"/>
    <property type="match status" value="1"/>
</dbReference>
<evidence type="ECO:0000313" key="8">
    <source>
        <dbReference type="EMBL" id="MBA5629622.1"/>
    </source>
</evidence>
<reference evidence="8 9" key="1">
    <citation type="submission" date="2020-07" db="EMBL/GenBank/DDBJ databases">
        <title>Moheibacter lacus sp. nov., a member of the family Flavobacteriaceae isolated from freshwater lake sediment.</title>
        <authorList>
            <person name="Liu Y."/>
        </authorList>
    </citation>
    <scope>NUCLEOTIDE SEQUENCE [LARGE SCALE GENOMIC DNA]</scope>
    <source>
        <strain evidence="8 9">BDHS18</strain>
    </source>
</reference>
<feature type="transmembrane region" description="Helical" evidence="6">
    <location>
        <begin position="12"/>
        <end position="35"/>
    </location>
</feature>
<evidence type="ECO:0000256" key="1">
    <source>
        <dbReference type="ARBA" id="ARBA00004651"/>
    </source>
</evidence>
<keyword evidence="3 6" id="KW-0812">Transmembrane</keyword>
<evidence type="ECO:0000256" key="4">
    <source>
        <dbReference type="ARBA" id="ARBA00022989"/>
    </source>
</evidence>